<protein>
    <recommendedName>
        <fullName evidence="9">Serpin domain-containing protein</fullName>
    </recommendedName>
</protein>
<evidence type="ECO:0000256" key="4">
    <source>
        <dbReference type="RuleBase" id="RU000411"/>
    </source>
</evidence>
<sequence length="2217" mass="241777">MWKPLVVLAIVANMVLVTPTQGYNPGPYLIEGHGNRHRKCKNPNEVYDLCPDPCPEECRVNRALILCAPPPKPGSSECKPACRCADGFYRNRAGICIPEEECKYDCARNETLDPCLSDCPPRYCGINIAAVSCLPIDECDCQPGCRCSDGFLRNGEGNCVLEKDCPQCTGQNEKYNVCPATCPPRRCGIDDALVDCAPSPNPGDPECVPGCECEDGFVRNYEGLCVTRDECPTCDGAHEEYDICPPLCPPQRCDVDDRLIRCARPPEPGDESCVPGCRCSEGFVRNARGVCVTRDQCPYNCGPYEIYSECPPYECRPLDCTQVGFPVSCPIDKDDDDECPVQPGCICEYGYVRNGNGTCIPISECPSCGGDPFAITGCGVNCGKHCSDLNNKKPVACIEICYENACDCREGYYYDDNTKTCVQPEECTPVCGRNEVYSNCTNADCRPQDCSQLGFPIKCPRVNPVDCVKGCLCKEGYVRAANGICIRKQRCPSCGGDPNAVTGCGVNCGRLCSNYNKGPVSCIAVCYDNACDCKKGFVLDESTGKCILPNQCVSCRGDFNAQPGCDRKCIKSCPGPKSTECKCYKDGCVCKDGFLYDPKTKKCVRPEQCTPPCGNNEVLSNCSNGGCGPWTCDDVGFPTGCVKMDQKYCTVGCVCKEGYVKNNGVCVPVTDCPACGGDVNAEPGCGVNCGKLCSNYNKGPVFCPAICYENACDCKKGYVLDENTNQCVRPEECTPICGENERFTNCVNGGCEAQNCSQVGESIPCVRPAKCRPGCLCVEGYLRADNGTCVPKDQCPPKCNGANEIYDICPPRCPPQTCESIGQKYFCPLQPTEQTSKNCRGACRCKPNYFRNKIGECISKEDCQKCTGPNEYYSCGGACDNVCATLTEQNQTNCPIVNVKCNEMCYCEEGYARNDSNICVPIDQCPENKCGVNERYEQCPARLCAPQSCSELGFGLTCTDIDDGPCSGPPGCVCDYNFVRDETGKCIPDRECPSCGGDENAERGCGLNCGRLCSNYNKGPVPCPRICLPNSCDCKEGFVYDEQTKKCVRTTDCTPICGKHEVKSECINGGCRARNCTQLGKPVPCVKLDPKSCIKGCVCEEGYLRARNGTCVKEDKCDQECTGPNEYYSCGGACDNVCATLDVQNQTNCPMVNIKCNEMCYCEEGYARDSNNTCIPIDKCPIKCTGPNEYFSCGGACDNVCATLSEQNQTNCPIVNIKCNPMCYCEEGYARDENGTCIPIEQCPVPQCGENERLEDCPDQLCTPQSCSQVGFPVACPALTGDSTVSCPGKPKCVCIENYVRDDSGKCIPTNECPSCGGDVNAVPGCGVNCGRLCSNYKKKGVICPLICKLNGCDCKNGYVYDSNLKKCVLPEDCTPVCGNNEKYVGCANGGCGKTNCSQIDEPDLCIDPIECYGGCICEEGFLRNQNGTCVPEDECPLKCGPHQVFESCPSTCPPRTCESLGKAYVCPIEWGQEPPCEPGCVCEQGYYTNKIGECISEEDCLKCTGQKEYYSCGGACDNVCATLNEQNQTNCPIVNVKCNEMCYCEEGYARNDSNICIPIEECSPPIQCGKDETYERNPSLVCEPLYCHEVGEPMDCPPVVDANCDDQPACICKPGLVRNDDGICVPIEECLKCGPHQVFESCPSTCPPRTCESLGKAYVCPIEWGQEPPCEPGCVCEQGYYTNKIGECISEEDCLKCTGQKEYYSCGGACDNVCATLNEQNQTNCPIVNVKCNEMCYCEEGYARNDSNICIPIEECSPPIQCGKDETYERNPSLVCEPLYCHEVGEPMDCPPVVDANCDDQPACICKPGLVRNDDGICVPIEECPSTNTTVTCTDARARLNKGSINLAGDFLHYLVSTNPDENSVASGTSLLIPLAQIALWATGSVLEELLKLLNLRSKDEIKCIFPEFSKELGNQEHIDLEVATKYYANIGYPLSTNFIQDSKKYFDAEGENLDFSQNIEASKIINEWVSNRTHGKIQDLVSPSMFSASTRLCLVNAIYFLGDWLYKFNPNNTKDKDFYKANGDTVQLKIMYQQGTFNYAENDNFQALEMFYEGRNISFLVVLPRNKTGLLDTVTTLQDPDEFSKLTKNLQSEKVKVYLPKMLINTQINIKELLIKDNVTAMFDRSGNGFKGILERDEPVYVSDAVQKAYISLDEKGTEAAAATAIIVGLTASLYPPPKVYTFEATHSFAFYILLNSPDTNDKVPLFCGSFVGAN</sequence>
<dbReference type="InterPro" id="IPR000742">
    <property type="entry name" value="EGF"/>
</dbReference>
<dbReference type="Pfam" id="PF00079">
    <property type="entry name" value="Serpin"/>
    <property type="match status" value="1"/>
</dbReference>
<feature type="signal peptide" evidence="5">
    <location>
        <begin position="1"/>
        <end position="22"/>
    </location>
</feature>
<dbReference type="SMART" id="SM00181">
    <property type="entry name" value="EGF"/>
    <property type="match status" value="8"/>
</dbReference>
<dbReference type="STRING" id="7102.A0A2A4J7B9"/>
<feature type="domain" description="EGF-like" evidence="7">
    <location>
        <begin position="49"/>
        <end position="97"/>
    </location>
</feature>
<dbReference type="InterPro" id="IPR042178">
    <property type="entry name" value="Serpin_sf_1"/>
</dbReference>
<keyword evidence="1" id="KW-0646">Protease inhibitor</keyword>
<dbReference type="SUPFAM" id="SSF57567">
    <property type="entry name" value="Serine protease inhibitors"/>
    <property type="match status" value="20"/>
</dbReference>
<accession>A0A2A4J7B9</accession>
<dbReference type="InterPro" id="IPR036084">
    <property type="entry name" value="Ser_inhib-like_sf"/>
</dbReference>
<dbReference type="PANTHER" id="PTHR23259">
    <property type="entry name" value="RIDDLE"/>
    <property type="match status" value="1"/>
</dbReference>
<evidence type="ECO:0000256" key="2">
    <source>
        <dbReference type="ARBA" id="ARBA00022900"/>
    </source>
</evidence>
<keyword evidence="3" id="KW-1015">Disulfide bond</keyword>
<dbReference type="InterPro" id="IPR023796">
    <property type="entry name" value="Serpin_dom"/>
</dbReference>
<evidence type="ECO:0000259" key="6">
    <source>
        <dbReference type="SMART" id="SM00093"/>
    </source>
</evidence>
<evidence type="ECO:0000256" key="5">
    <source>
        <dbReference type="SAM" id="SignalP"/>
    </source>
</evidence>
<dbReference type="SMART" id="SM00093">
    <property type="entry name" value="SERPIN"/>
    <property type="match status" value="1"/>
</dbReference>
<dbReference type="Gene3D" id="2.10.25.10">
    <property type="entry name" value="Laminin"/>
    <property type="match status" value="27"/>
</dbReference>
<dbReference type="InterPro" id="IPR036186">
    <property type="entry name" value="Serpin_sf"/>
</dbReference>
<feature type="domain" description="EGF-like" evidence="7">
    <location>
        <begin position="1192"/>
        <end position="1238"/>
    </location>
</feature>
<feature type="domain" description="Serpin" evidence="6">
    <location>
        <begin position="1850"/>
        <end position="2216"/>
    </location>
</feature>
<feature type="chain" id="PRO_5011997469" description="Serpin domain-containing protein" evidence="5">
    <location>
        <begin position="23"/>
        <end position="2217"/>
    </location>
</feature>
<keyword evidence="2" id="KW-0722">Serine protease inhibitor</keyword>
<evidence type="ECO:0000256" key="1">
    <source>
        <dbReference type="ARBA" id="ARBA00022690"/>
    </source>
</evidence>
<organism evidence="8">
    <name type="scientific">Heliothis virescens</name>
    <name type="common">Tobacco budworm moth</name>
    <dbReference type="NCBI Taxonomy" id="7102"/>
    <lineage>
        <taxon>Eukaryota</taxon>
        <taxon>Metazoa</taxon>
        <taxon>Ecdysozoa</taxon>
        <taxon>Arthropoda</taxon>
        <taxon>Hexapoda</taxon>
        <taxon>Insecta</taxon>
        <taxon>Pterygota</taxon>
        <taxon>Neoptera</taxon>
        <taxon>Endopterygota</taxon>
        <taxon>Lepidoptera</taxon>
        <taxon>Glossata</taxon>
        <taxon>Ditrysia</taxon>
        <taxon>Noctuoidea</taxon>
        <taxon>Noctuidae</taxon>
        <taxon>Heliothinae</taxon>
        <taxon>Heliothis</taxon>
    </lineage>
</organism>
<dbReference type="InterPro" id="IPR051368">
    <property type="entry name" value="SerProtInhib-TIL_Domain"/>
</dbReference>
<feature type="domain" description="EGF-like" evidence="7">
    <location>
        <begin position="1012"/>
        <end position="1048"/>
    </location>
</feature>
<comment type="similarity">
    <text evidence="4">Belongs to the serpin family.</text>
</comment>
<dbReference type="EMBL" id="NWSH01002542">
    <property type="protein sequence ID" value="PCG68017.1"/>
    <property type="molecule type" value="Genomic_DNA"/>
</dbReference>
<dbReference type="InterPro" id="IPR042185">
    <property type="entry name" value="Serpin_sf_2"/>
</dbReference>
<evidence type="ECO:0008006" key="9">
    <source>
        <dbReference type="Google" id="ProtNLM"/>
    </source>
</evidence>
<dbReference type="Gene3D" id="3.30.497.10">
    <property type="entry name" value="Antithrombin, subunit I, domain 2"/>
    <property type="match status" value="1"/>
</dbReference>
<dbReference type="FunFam" id="2.10.25.10:FF:000674">
    <property type="entry name" value="Mucin-2"/>
    <property type="match status" value="5"/>
</dbReference>
<gene>
    <name evidence="8" type="ORF">B5V51_5693</name>
</gene>
<dbReference type="SUPFAM" id="SSF56574">
    <property type="entry name" value="Serpins"/>
    <property type="match status" value="1"/>
</dbReference>
<dbReference type="PANTHER" id="PTHR23259:SF82">
    <property type="entry name" value="SERINE PROTEASE INHIBITOR 1 PROTEIN"/>
    <property type="match status" value="1"/>
</dbReference>
<feature type="domain" description="EGF-like" evidence="7">
    <location>
        <begin position="511"/>
        <end position="547"/>
    </location>
</feature>
<feature type="domain" description="EGF-like" evidence="7">
    <location>
        <begin position="385"/>
        <end position="422"/>
    </location>
</feature>
<dbReference type="InterPro" id="IPR002919">
    <property type="entry name" value="TIL_dom"/>
</dbReference>
<feature type="domain" description="EGF-like" evidence="7">
    <location>
        <begin position="1333"/>
        <end position="1369"/>
    </location>
</feature>
<evidence type="ECO:0000259" key="7">
    <source>
        <dbReference type="SMART" id="SM00181"/>
    </source>
</evidence>
<dbReference type="CDD" id="cd19941">
    <property type="entry name" value="TIL"/>
    <property type="match status" value="19"/>
</dbReference>
<feature type="domain" description="EGF-like" evidence="7">
    <location>
        <begin position="1084"/>
        <end position="1112"/>
    </location>
</feature>
<dbReference type="Pfam" id="PF01826">
    <property type="entry name" value="TIL"/>
    <property type="match status" value="17"/>
</dbReference>
<evidence type="ECO:0000313" key="8">
    <source>
        <dbReference type="EMBL" id="PCG68017.1"/>
    </source>
</evidence>
<reference evidence="8" key="1">
    <citation type="submission" date="2017-09" db="EMBL/GenBank/DDBJ databases">
        <title>Contemporary evolution of a Lepidopteran species, Heliothis virescens, in response to modern agricultural practices.</title>
        <authorList>
            <person name="Fritz M.L."/>
            <person name="Deyonke A.M."/>
            <person name="Papanicolaou A."/>
            <person name="Micinski S."/>
            <person name="Westbrook J."/>
            <person name="Gould F."/>
        </authorList>
    </citation>
    <scope>NUCLEOTIDE SEQUENCE [LARGE SCALE GENOMIC DNA]</scope>
    <source>
        <strain evidence="8">HvINT-</strain>
        <tissue evidence="8">Whole body</tissue>
    </source>
</reference>
<feature type="domain" description="EGF-like" evidence="7">
    <location>
        <begin position="692"/>
        <end position="728"/>
    </location>
</feature>
<proteinExistence type="inferred from homology"/>
<dbReference type="CDD" id="cd19579">
    <property type="entry name" value="serpin1K-like"/>
    <property type="match status" value="1"/>
</dbReference>
<keyword evidence="5" id="KW-0732">Signal</keyword>
<dbReference type="GO" id="GO:0004867">
    <property type="term" value="F:serine-type endopeptidase inhibitor activity"/>
    <property type="evidence" value="ECO:0007669"/>
    <property type="project" value="UniProtKB-KW"/>
</dbReference>
<dbReference type="Gene3D" id="2.30.39.10">
    <property type="entry name" value="Alpha-1-antitrypsin, domain 1"/>
    <property type="match status" value="1"/>
</dbReference>
<name>A0A2A4J7B9_HELVI</name>
<evidence type="ECO:0000256" key="3">
    <source>
        <dbReference type="ARBA" id="ARBA00023157"/>
    </source>
</evidence>
<comment type="caution">
    <text evidence="8">The sequence shown here is derived from an EMBL/GenBank/DDBJ whole genome shotgun (WGS) entry which is preliminary data.</text>
</comment>